<dbReference type="KEGG" id="ajp:AMJAP_2716"/>
<dbReference type="InterPro" id="IPR027417">
    <property type="entry name" value="P-loop_NTPase"/>
</dbReference>
<dbReference type="RefSeq" id="WP_019619881.1">
    <property type="nucleotide sequence ID" value="NZ_AP014545.1"/>
</dbReference>
<gene>
    <name evidence="1" type="ORF">AMJAP_2716</name>
</gene>
<dbReference type="Gene3D" id="3.40.50.300">
    <property type="entry name" value="P-loop containing nucleotide triphosphate hydrolases"/>
    <property type="match status" value="1"/>
</dbReference>
<dbReference type="AlphaFoldDB" id="A0A7R6SU42"/>
<sequence>MKCIIHIGTPKTATTLLQKWLYENKSALSNQSIALTTTFRTGNNRFLATMFQDNIDKIGRMEGFYDSRGRDQFKATLTENFKAELDDIRTNHHTVLFTSEHLYRNLTTEGELHAFKEWLLQWFNDIQVICYVREQSALIKSRYSNKMKGGFTEDIKAFAQSFNKNDSFYNYFSTFQRWESVFSKEQLIIRVYDKSHFIESDIRLDFLFSVLPSIDRSKLTFNSNKENQSLTDRQVSFARAINRGFVQKLGYVPIRCVRSIKKHLFNLELLKPGENPPYPEQHDLYQQMNTSNVNFFEHFFGERRNLFKAPTSSTQNVSDTTSNYSAKEVLQIIEAICGTQGLTVIADTELDQLHKLTYRLIDSNYITNNEALLLLAIIQTCQPTSTELTDEIIRIRKKKFAAFVNDGEI</sequence>
<evidence type="ECO:0008006" key="3">
    <source>
        <dbReference type="Google" id="ProtNLM"/>
    </source>
</evidence>
<dbReference type="SUPFAM" id="SSF52540">
    <property type="entry name" value="P-loop containing nucleoside triphosphate hydrolases"/>
    <property type="match status" value="1"/>
</dbReference>
<reference evidence="1 2" key="1">
    <citation type="journal article" date="2008" name="Int. J. Syst. Evol. Microbiol.">
        <title>Amphritea japonica sp. nov. and Amphritea balenae sp. nov., isolated from the sediment adjacent to sperm whale carcasses off Kagoshima, Japan.</title>
        <authorList>
            <person name="Miyazaki M."/>
            <person name="Nogi Y."/>
            <person name="Fujiwara Y."/>
            <person name="Kawato M."/>
            <person name="Nagahama T."/>
            <person name="Kubokawa K."/>
            <person name="Horikoshi K."/>
        </authorList>
    </citation>
    <scope>NUCLEOTIDE SEQUENCE [LARGE SCALE GENOMIC DNA]</scope>
    <source>
        <strain evidence="1 2">ATCC BAA-1530</strain>
    </source>
</reference>
<accession>A0A7R6SU42</accession>
<organism evidence="1 2">
    <name type="scientific">Amphritea japonica ATCC BAA-1530</name>
    <dbReference type="NCBI Taxonomy" id="1278309"/>
    <lineage>
        <taxon>Bacteria</taxon>
        <taxon>Pseudomonadati</taxon>
        <taxon>Pseudomonadota</taxon>
        <taxon>Gammaproteobacteria</taxon>
        <taxon>Oceanospirillales</taxon>
        <taxon>Oceanospirillaceae</taxon>
        <taxon>Amphritea</taxon>
    </lineage>
</organism>
<protein>
    <recommendedName>
        <fullName evidence="3">Sulfotransferase domain-containing protein</fullName>
    </recommendedName>
</protein>
<dbReference type="OrthoDB" id="3760425at2"/>
<evidence type="ECO:0000313" key="2">
    <source>
        <dbReference type="Proteomes" id="UP000595663"/>
    </source>
</evidence>
<proteinExistence type="predicted"/>
<evidence type="ECO:0000313" key="1">
    <source>
        <dbReference type="EMBL" id="BBB27302.1"/>
    </source>
</evidence>
<keyword evidence="2" id="KW-1185">Reference proteome</keyword>
<dbReference type="EMBL" id="AP014545">
    <property type="protein sequence ID" value="BBB27302.1"/>
    <property type="molecule type" value="Genomic_DNA"/>
</dbReference>
<name>A0A7R6SU42_9GAMM</name>
<dbReference type="Proteomes" id="UP000595663">
    <property type="component" value="Chromosome"/>
</dbReference>